<evidence type="ECO:0000313" key="2">
    <source>
        <dbReference type="EnsemblMetazoa" id="ISCW018519-PA"/>
    </source>
</evidence>
<sequence>MDAPADATMAQAKRPEDVIRMPLNDNLKFAVLIGFVEVGQVSNKEVVNTVLHLKIYGRCRLTEIYRRCYETHLLTSWKVIDHYPRDDLPFPGRKVWPQPPQLNRGEGHAFGKIVPEYM</sequence>
<name>B7PN21_IXOSC</name>
<dbReference type="VEuPathDB" id="VectorBase:ISCI018519"/>
<dbReference type="Proteomes" id="UP000001555">
    <property type="component" value="Unassembled WGS sequence"/>
</dbReference>
<protein>
    <submittedName>
        <fullName evidence="1 2">Uncharacterized protein</fullName>
    </submittedName>
</protein>
<dbReference type="VEuPathDB" id="VectorBase:ISCP_002029"/>
<reference evidence="1 3" key="1">
    <citation type="submission" date="2008-03" db="EMBL/GenBank/DDBJ databases">
        <title>Annotation of Ixodes scapularis.</title>
        <authorList>
            <consortium name="Ixodes scapularis Genome Project Consortium"/>
            <person name="Caler E."/>
            <person name="Hannick L.I."/>
            <person name="Bidwell S."/>
            <person name="Joardar V."/>
            <person name="Thiagarajan M."/>
            <person name="Amedeo P."/>
            <person name="Galinsky K.J."/>
            <person name="Schobel S."/>
            <person name="Inman J."/>
            <person name="Hostetler J."/>
            <person name="Miller J."/>
            <person name="Hammond M."/>
            <person name="Megy K."/>
            <person name="Lawson D."/>
            <person name="Kodira C."/>
            <person name="Sutton G."/>
            <person name="Meyer J."/>
            <person name="Hill C.A."/>
            <person name="Birren B."/>
            <person name="Nene V."/>
            <person name="Collins F."/>
            <person name="Alarcon-Chaidez F."/>
            <person name="Wikel S."/>
            <person name="Strausberg R."/>
        </authorList>
    </citation>
    <scope>NUCLEOTIDE SEQUENCE [LARGE SCALE GENOMIC DNA]</scope>
    <source>
        <strain evidence="3">Wikel</strain>
        <strain evidence="1">Wikel colony</strain>
    </source>
</reference>
<dbReference type="EnsemblMetazoa" id="ISCW018519-RA">
    <property type="protein sequence ID" value="ISCW018519-PA"/>
    <property type="gene ID" value="ISCW018519"/>
</dbReference>
<accession>B7PN21</accession>
<gene>
    <name evidence="1" type="ORF">IscW_ISCW018519</name>
</gene>
<dbReference type="HOGENOM" id="CLU_2075736_0_0_1"/>
<organism>
    <name type="scientific">Ixodes scapularis</name>
    <name type="common">Black-legged tick</name>
    <name type="synonym">Deer tick</name>
    <dbReference type="NCBI Taxonomy" id="6945"/>
    <lineage>
        <taxon>Eukaryota</taxon>
        <taxon>Metazoa</taxon>
        <taxon>Ecdysozoa</taxon>
        <taxon>Arthropoda</taxon>
        <taxon>Chelicerata</taxon>
        <taxon>Arachnida</taxon>
        <taxon>Acari</taxon>
        <taxon>Parasitiformes</taxon>
        <taxon>Ixodida</taxon>
        <taxon>Ixodoidea</taxon>
        <taxon>Ixodidae</taxon>
        <taxon>Ixodinae</taxon>
        <taxon>Ixodes</taxon>
    </lineage>
</organism>
<evidence type="ECO:0000313" key="3">
    <source>
        <dbReference type="Proteomes" id="UP000001555"/>
    </source>
</evidence>
<dbReference type="InParanoid" id="B7PN21"/>
<dbReference type="EMBL" id="ABJB010240672">
    <property type="status" value="NOT_ANNOTATED_CDS"/>
    <property type="molecule type" value="Genomic_DNA"/>
</dbReference>
<proteinExistence type="predicted"/>
<dbReference type="EMBL" id="DS749722">
    <property type="protein sequence ID" value="EEC07993.1"/>
    <property type="molecule type" value="Genomic_DNA"/>
</dbReference>
<keyword evidence="3" id="KW-1185">Reference proteome</keyword>
<dbReference type="VEuPathDB" id="VectorBase:ISCW018519"/>
<dbReference type="OrthoDB" id="26681at2759"/>
<dbReference type="EMBL" id="ABJB010921879">
    <property type="status" value="NOT_ANNOTATED_CDS"/>
    <property type="molecule type" value="Genomic_DNA"/>
</dbReference>
<evidence type="ECO:0000313" key="1">
    <source>
        <dbReference type="EMBL" id="EEC07993.1"/>
    </source>
</evidence>
<dbReference type="AlphaFoldDB" id="B7PN21"/>
<reference evidence="2" key="2">
    <citation type="submission" date="2020-05" db="UniProtKB">
        <authorList>
            <consortium name="EnsemblMetazoa"/>
        </authorList>
    </citation>
    <scope>IDENTIFICATION</scope>
    <source>
        <strain evidence="2">wikel</strain>
    </source>
</reference>
<dbReference type="PaxDb" id="6945-B7PN21"/>